<evidence type="ECO:0000256" key="1">
    <source>
        <dbReference type="ARBA" id="ARBA00022741"/>
    </source>
</evidence>
<evidence type="ECO:0000313" key="6">
    <source>
        <dbReference type="Proteomes" id="UP000199545"/>
    </source>
</evidence>
<dbReference type="InterPro" id="IPR001650">
    <property type="entry name" value="Helicase_C-like"/>
</dbReference>
<name>A0A1I3MRU2_9BACL</name>
<protein>
    <submittedName>
        <fullName evidence="5">ATP-dependent helicase Lhr and Lhr-like helicase</fullName>
    </submittedName>
</protein>
<evidence type="ECO:0000259" key="3">
    <source>
        <dbReference type="PROSITE" id="PS51192"/>
    </source>
</evidence>
<evidence type="ECO:0000256" key="2">
    <source>
        <dbReference type="ARBA" id="ARBA00022840"/>
    </source>
</evidence>
<dbReference type="PROSITE" id="PS51192">
    <property type="entry name" value="HELICASE_ATP_BIND_1"/>
    <property type="match status" value="1"/>
</dbReference>
<keyword evidence="6" id="KW-1185">Reference proteome</keyword>
<dbReference type="InterPro" id="IPR052511">
    <property type="entry name" value="ATP-dep_Helicase"/>
</dbReference>
<dbReference type="RefSeq" id="WP_093228546.1">
    <property type="nucleotide sequence ID" value="NZ_FORR01000003.1"/>
</dbReference>
<accession>A0A1I3MRU2</accession>
<dbReference type="GO" id="GO:0003677">
    <property type="term" value="F:DNA binding"/>
    <property type="evidence" value="ECO:0007669"/>
    <property type="project" value="TreeGrafter"/>
</dbReference>
<dbReference type="SMART" id="SM00487">
    <property type="entry name" value="DEXDc"/>
    <property type="match status" value="1"/>
</dbReference>
<reference evidence="5 6" key="1">
    <citation type="submission" date="2016-10" db="EMBL/GenBank/DDBJ databases">
        <authorList>
            <person name="de Groot N.N."/>
        </authorList>
    </citation>
    <scope>NUCLEOTIDE SEQUENCE [LARGE SCALE GENOMIC DNA]</scope>
    <source>
        <strain evidence="5 6">DSM 44778</strain>
    </source>
</reference>
<evidence type="ECO:0000313" key="5">
    <source>
        <dbReference type="EMBL" id="SFI99697.1"/>
    </source>
</evidence>
<feature type="domain" description="Helicase C-terminal" evidence="4">
    <location>
        <begin position="241"/>
        <end position="406"/>
    </location>
</feature>
<dbReference type="Gene3D" id="3.40.50.300">
    <property type="entry name" value="P-loop containing nucleotide triphosphate hydrolases"/>
    <property type="match status" value="2"/>
</dbReference>
<keyword evidence="5" id="KW-0347">Helicase</keyword>
<dbReference type="GO" id="GO:0016887">
    <property type="term" value="F:ATP hydrolysis activity"/>
    <property type="evidence" value="ECO:0007669"/>
    <property type="project" value="TreeGrafter"/>
</dbReference>
<evidence type="ECO:0000259" key="4">
    <source>
        <dbReference type="PROSITE" id="PS51194"/>
    </source>
</evidence>
<dbReference type="GO" id="GO:0005524">
    <property type="term" value="F:ATP binding"/>
    <property type="evidence" value="ECO:0007669"/>
    <property type="project" value="UniProtKB-KW"/>
</dbReference>
<gene>
    <name evidence="5" type="ORF">SAMN05421852_103176</name>
</gene>
<dbReference type="PANTHER" id="PTHR47962">
    <property type="entry name" value="ATP-DEPENDENT HELICASE LHR-RELATED-RELATED"/>
    <property type="match status" value="1"/>
</dbReference>
<dbReference type="SUPFAM" id="SSF52540">
    <property type="entry name" value="P-loop containing nucleoside triphosphate hydrolases"/>
    <property type="match status" value="1"/>
</dbReference>
<dbReference type="InterPro" id="IPR011545">
    <property type="entry name" value="DEAD/DEAH_box_helicase_dom"/>
</dbReference>
<keyword evidence="1" id="KW-0547">Nucleotide-binding</keyword>
<dbReference type="PROSITE" id="PS51194">
    <property type="entry name" value="HELICASE_CTER"/>
    <property type="match status" value="1"/>
</dbReference>
<dbReference type="AlphaFoldDB" id="A0A1I3MRU2"/>
<dbReference type="PANTHER" id="PTHR47962:SF5">
    <property type="entry name" value="ATP-DEPENDENT HELICASE LHR-RELATED"/>
    <property type="match status" value="1"/>
</dbReference>
<keyword evidence="5" id="KW-0378">Hydrolase</keyword>
<dbReference type="STRING" id="46223.SAMN05421852_103176"/>
<dbReference type="InterPro" id="IPR027417">
    <property type="entry name" value="P-loop_NTPase"/>
</dbReference>
<keyword evidence="2" id="KW-0067">ATP-binding</keyword>
<dbReference type="InterPro" id="IPR014001">
    <property type="entry name" value="Helicase_ATP-bd"/>
</dbReference>
<dbReference type="Pfam" id="PF00271">
    <property type="entry name" value="Helicase_C"/>
    <property type="match status" value="1"/>
</dbReference>
<organism evidence="5 6">
    <name type="scientific">Thermoflavimicrobium dichotomicum</name>
    <dbReference type="NCBI Taxonomy" id="46223"/>
    <lineage>
        <taxon>Bacteria</taxon>
        <taxon>Bacillati</taxon>
        <taxon>Bacillota</taxon>
        <taxon>Bacilli</taxon>
        <taxon>Bacillales</taxon>
        <taxon>Thermoactinomycetaceae</taxon>
        <taxon>Thermoflavimicrobium</taxon>
    </lineage>
</organism>
<dbReference type="Proteomes" id="UP000199545">
    <property type="component" value="Unassembled WGS sequence"/>
</dbReference>
<dbReference type="GO" id="GO:0004386">
    <property type="term" value="F:helicase activity"/>
    <property type="evidence" value="ECO:0007669"/>
    <property type="project" value="UniProtKB-KW"/>
</dbReference>
<dbReference type="SMART" id="SM00490">
    <property type="entry name" value="HELICc"/>
    <property type="match status" value="1"/>
</dbReference>
<proteinExistence type="predicted"/>
<dbReference type="EMBL" id="FORR01000003">
    <property type="protein sequence ID" value="SFI99697.1"/>
    <property type="molecule type" value="Genomic_DNA"/>
</dbReference>
<feature type="domain" description="Helicase ATP-binding" evidence="3">
    <location>
        <begin position="33"/>
        <end position="212"/>
    </location>
</feature>
<dbReference type="OrthoDB" id="9774462at2"/>
<dbReference type="Pfam" id="PF00270">
    <property type="entry name" value="DEAD"/>
    <property type="match status" value="1"/>
</dbReference>
<sequence>MSSSFYLLSKNLQKKIWDMKWESFTPIQEKAIPVIIQTDRDVIISSGTASGKTEAAFLPILTLIEQDGKESLSVLYISPLKALINNQFERMEKLLEHCGIAIHRWHGDVGQSKKKKFLKAPGGILQITPESIESLFLNRTEMLKTLMKRLRFIVIDEIHSFMGTARGVQLQSLISRILSYSESRPRIVGLSATIDNFDFIRKWVNPEHPENVEVLKQDGSDKELFYSLMHFPKNGWKNPIELYEDMRDLTKEHHAIVFCNSRTEVEEATVMLNRLALKDGIQEQYYAHHSSINKAEREHVEKEMATSTTPKTVVATSSLELGIDIGKIDLVVQLDSTYTVSSLKQRLGRSGRKRGADQYLQLYTTYKDSLLQALAVMDLHLENWVEPAEGYRVPYDVLFHQILSMSHENNGMTYDALIRTIMENAAFRELNSDRVDLLIRHMLEKEHLEKIKGSGELIVGLEGERIMRSKEFYSVFQTPEEWEVLYDVRKIGTLDRTYIVEPGNNVILAGKLWKVFEVDERRNKVYVKPATDGKPPKFSGGPQKLHPRIAEKAHEILCANNDFSYINETAAQVLDELRHPYNFHSVSPDQRIIWESRETFVIELFSGTRINQTIAWMFRACGLNTSRLDGFGRVSVSKTRPIMEVLEEIKASKWKETGLLPFVMEGEWFTSKFTPYLPEELKWEMHWENEMEIQGALEFLNTKEFVLIRNE</sequence>